<dbReference type="Proteomes" id="UP000321947">
    <property type="component" value="Unassembled WGS sequence"/>
</dbReference>
<organism evidence="3 4">
    <name type="scientific">Cucumis melo var. makuwa</name>
    <name type="common">Oriental melon</name>
    <dbReference type="NCBI Taxonomy" id="1194695"/>
    <lineage>
        <taxon>Eukaryota</taxon>
        <taxon>Viridiplantae</taxon>
        <taxon>Streptophyta</taxon>
        <taxon>Embryophyta</taxon>
        <taxon>Tracheophyta</taxon>
        <taxon>Spermatophyta</taxon>
        <taxon>Magnoliopsida</taxon>
        <taxon>eudicotyledons</taxon>
        <taxon>Gunneridae</taxon>
        <taxon>Pentapetalae</taxon>
        <taxon>rosids</taxon>
        <taxon>fabids</taxon>
        <taxon>Cucurbitales</taxon>
        <taxon>Cucurbitaceae</taxon>
        <taxon>Benincaseae</taxon>
        <taxon>Cucumis</taxon>
    </lineage>
</organism>
<dbReference type="InterPro" id="IPR048962">
    <property type="entry name" value="ARIH1-like_UBL"/>
</dbReference>
<evidence type="ECO:0000313" key="4">
    <source>
        <dbReference type="Proteomes" id="UP000321947"/>
    </source>
</evidence>
<sequence>MESEDELDMHDAHDDDDDSVDNEEDFYSGGDDDAAGIDSDDADVGDYEFVDNDSDDSDDMVSYRHQQNYIILAEADIQQCQEEDITRVSTVLSISKVAASILLRYYNWSVSKVHDEWFADEEKVRRSVGLLQKPVLRHSNELELPCGICFEIYPLDKIQSAACGHPFCNACWTAGMNLQRFSPNMDSCIRMSNLVESIQCNALQYTEVSSNYFKDVSSERSKGRFL</sequence>
<comment type="caution">
    <text evidence="3">The sequence shown here is derived from an EMBL/GenBank/DDBJ whole genome shotgun (WGS) entry which is preliminary data.</text>
</comment>
<dbReference type="Gene3D" id="3.30.40.10">
    <property type="entry name" value="Zinc/RING finger domain, C3HC4 (zinc finger)"/>
    <property type="match status" value="1"/>
</dbReference>
<reference evidence="3 4" key="1">
    <citation type="submission" date="2019-08" db="EMBL/GenBank/DDBJ databases">
        <title>Draft genome sequences of two oriental melons (Cucumis melo L. var makuwa).</title>
        <authorList>
            <person name="Kwon S.-Y."/>
        </authorList>
    </citation>
    <scope>NUCLEOTIDE SEQUENCE [LARGE SCALE GENOMIC DNA]</scope>
    <source>
        <strain evidence="4">cv. Chang Bougi</strain>
        <tissue evidence="3">Leaf</tissue>
    </source>
</reference>
<protein>
    <submittedName>
        <fullName evidence="3">Putative E3 ubiquitin-protein ligase ARI8 isoform X2</fullName>
    </submittedName>
</protein>
<evidence type="ECO:0000256" key="1">
    <source>
        <dbReference type="SAM" id="MobiDB-lite"/>
    </source>
</evidence>
<dbReference type="SUPFAM" id="SSF57850">
    <property type="entry name" value="RING/U-box"/>
    <property type="match status" value="1"/>
</dbReference>
<evidence type="ECO:0000259" key="2">
    <source>
        <dbReference type="Pfam" id="PF21235"/>
    </source>
</evidence>
<dbReference type="AlphaFoldDB" id="A0A5D3DJV4"/>
<accession>A0A5D3DJV4</accession>
<gene>
    <name evidence="3" type="ORF">E5676_scaffold419G00520</name>
</gene>
<dbReference type="InterPro" id="IPR013083">
    <property type="entry name" value="Znf_RING/FYVE/PHD"/>
</dbReference>
<dbReference type="EMBL" id="SSTD01004278">
    <property type="protein sequence ID" value="TYK23875.1"/>
    <property type="molecule type" value="Genomic_DNA"/>
</dbReference>
<name>A0A5D3DJV4_CUCMM</name>
<dbReference type="Pfam" id="PF21235">
    <property type="entry name" value="UBA_ARI1"/>
    <property type="match status" value="1"/>
</dbReference>
<evidence type="ECO:0000313" key="3">
    <source>
        <dbReference type="EMBL" id="TYK23875.1"/>
    </source>
</evidence>
<feature type="domain" description="E3 ubiquitin-protein ligase ARIH1-like UBA-like" evidence="2">
    <location>
        <begin position="81"/>
        <end position="118"/>
    </location>
</feature>
<proteinExistence type="predicted"/>
<feature type="region of interest" description="Disordered" evidence="1">
    <location>
        <begin position="1"/>
        <end position="58"/>
    </location>
</feature>